<evidence type="ECO:0000313" key="2">
    <source>
        <dbReference type="Proteomes" id="UP001519460"/>
    </source>
</evidence>
<accession>A0ABD0J5H0</accession>
<organism evidence="1 2">
    <name type="scientific">Batillaria attramentaria</name>
    <dbReference type="NCBI Taxonomy" id="370345"/>
    <lineage>
        <taxon>Eukaryota</taxon>
        <taxon>Metazoa</taxon>
        <taxon>Spiralia</taxon>
        <taxon>Lophotrochozoa</taxon>
        <taxon>Mollusca</taxon>
        <taxon>Gastropoda</taxon>
        <taxon>Caenogastropoda</taxon>
        <taxon>Sorbeoconcha</taxon>
        <taxon>Cerithioidea</taxon>
        <taxon>Batillariidae</taxon>
        <taxon>Batillaria</taxon>
    </lineage>
</organism>
<sequence>MGEGFVIGMEKPYNPKDSLVYRNSFQTEVIDEEVGGKEYCWKHVLFESSWRDLNSRRSYGQDSALSAVPSRPLVAQTVNLNRLSNTRTNEQTVQEKCTHPFWTHNPCEVMARFIGS</sequence>
<dbReference type="AlphaFoldDB" id="A0ABD0J5H0"/>
<proteinExistence type="predicted"/>
<protein>
    <submittedName>
        <fullName evidence="1">Uncharacterized protein</fullName>
    </submittedName>
</protein>
<keyword evidence="2" id="KW-1185">Reference proteome</keyword>
<dbReference type="EMBL" id="JACVVK020000639">
    <property type="protein sequence ID" value="KAK7461237.1"/>
    <property type="molecule type" value="Genomic_DNA"/>
</dbReference>
<comment type="caution">
    <text evidence="1">The sequence shown here is derived from an EMBL/GenBank/DDBJ whole genome shotgun (WGS) entry which is preliminary data.</text>
</comment>
<reference evidence="1 2" key="1">
    <citation type="journal article" date="2023" name="Sci. Data">
        <title>Genome assembly of the Korean intertidal mud-creeper Batillaria attramentaria.</title>
        <authorList>
            <person name="Patra A.K."/>
            <person name="Ho P.T."/>
            <person name="Jun S."/>
            <person name="Lee S.J."/>
            <person name="Kim Y."/>
            <person name="Won Y.J."/>
        </authorList>
    </citation>
    <scope>NUCLEOTIDE SEQUENCE [LARGE SCALE GENOMIC DNA]</scope>
    <source>
        <strain evidence="1">Wonlab-2016</strain>
    </source>
</reference>
<dbReference type="Proteomes" id="UP001519460">
    <property type="component" value="Unassembled WGS sequence"/>
</dbReference>
<name>A0ABD0J5H0_9CAEN</name>
<evidence type="ECO:0000313" key="1">
    <source>
        <dbReference type="EMBL" id="KAK7461237.1"/>
    </source>
</evidence>
<gene>
    <name evidence="1" type="ORF">BaRGS_00038739</name>
</gene>